<evidence type="ECO:0000313" key="9">
    <source>
        <dbReference type="Proteomes" id="UP000325440"/>
    </source>
</evidence>
<name>A0A5E4NI05_9HEMI</name>
<keyword evidence="4" id="KW-1133">Transmembrane helix</keyword>
<dbReference type="Proteomes" id="UP000325440">
    <property type="component" value="Unassembled WGS sequence"/>
</dbReference>
<accession>A0A5E4NI05</accession>
<evidence type="ECO:0000313" key="8">
    <source>
        <dbReference type="EMBL" id="VVC43351.1"/>
    </source>
</evidence>
<dbReference type="OrthoDB" id="10261039at2759"/>
<reference evidence="8 9" key="1">
    <citation type="submission" date="2019-08" db="EMBL/GenBank/DDBJ databases">
        <authorList>
            <person name="Alioto T."/>
            <person name="Alioto T."/>
            <person name="Gomez Garrido J."/>
        </authorList>
    </citation>
    <scope>NUCLEOTIDE SEQUENCE [LARGE SCALE GENOMIC DNA]</scope>
</reference>
<dbReference type="GO" id="GO:0042407">
    <property type="term" value="P:cristae formation"/>
    <property type="evidence" value="ECO:0007669"/>
    <property type="project" value="TreeGrafter"/>
</dbReference>
<evidence type="ECO:0000256" key="3">
    <source>
        <dbReference type="ARBA" id="ARBA00022792"/>
    </source>
</evidence>
<dbReference type="PANTHER" id="PTHR15415:SF7">
    <property type="entry name" value="MICOS COMPLEX SUBUNIT MIC60"/>
    <property type="match status" value="1"/>
</dbReference>
<evidence type="ECO:0000256" key="2">
    <source>
        <dbReference type="ARBA" id="ARBA00022692"/>
    </source>
</evidence>
<comment type="subcellular location">
    <subcellularLocation>
        <location evidence="7">Mitochondrion inner membrane</location>
        <topology evidence="7">Single-pass membrane protein</topology>
    </subcellularLocation>
</comment>
<evidence type="ECO:0000256" key="6">
    <source>
        <dbReference type="ARBA" id="ARBA00023136"/>
    </source>
</evidence>
<proteinExistence type="inferred from homology"/>
<evidence type="ECO:0000256" key="7">
    <source>
        <dbReference type="RuleBase" id="RU363000"/>
    </source>
</evidence>
<evidence type="ECO:0000256" key="4">
    <source>
        <dbReference type="ARBA" id="ARBA00022989"/>
    </source>
</evidence>
<dbReference type="AlphaFoldDB" id="A0A5E4NI05"/>
<evidence type="ECO:0000256" key="1">
    <source>
        <dbReference type="ARBA" id="ARBA00010877"/>
    </source>
</evidence>
<sequence length="680" mass="78250">MLNLNRFSKASFSAKRHFGQSIAQKKIICYRLSHSVPSNSGKSNIGKYALGSLIFGFTSLVVYARYDTNFRYWLKTNVYGSDEILKLIFFEENSTSSKQNSNKSKSVPLTNIHVAKTTSSNLESKEPNSVIEKTNNSLDKTLVEEKIVLENNTGKQLSNISKIESEAAQLFEHVSNSYSEALVSIKNYYELVNGFVNVVSHKTSALNLENLKKVSKEKDELFQTAILNAQEACKRLDQLLYTLDDSNIEITSEVKETIKNNIIKLKINIKTLGKNFETEKDNLLLYNKYNNQVINIRKKFSDELQAFFPHVRLEDKDMQLTDAEFNSFVEYITQKLLFYQNELFKQETIGEEQVNNIVELLKNGDLHAKDNILEFKVEKQRRKCMDNFIKESFGLKASSETKFKQKLRLQTEVHMDHLKEAANLTEQEVERRVRLEYSEKAEIAKLKYQEQVSIITAVMHAINDTLKEHSERRDKLNESVSLWTACQTLFAAITTDRNASKHELKPLQELVNNIKKAGENNKTIKELLATIPERVLIRGVYTEETLKDRFFSVEDKAFHLALVPDTNVKLFELITSFVFTIFTLKSSMLIPEEELNNAPININELNNIDILQRARYYVERDNYYQALRYMNLLKGGAKIIADDWMSETREYLATQQAAHTLLAYASASLRSHIGDNNKST</sequence>
<protein>
    <recommendedName>
        <fullName evidence="7">MICOS complex subunit MIC60</fullName>
    </recommendedName>
    <alternativeName>
        <fullName evidence="7">Mitofilin</fullName>
    </alternativeName>
</protein>
<dbReference type="GO" id="GO:0061617">
    <property type="term" value="C:MICOS complex"/>
    <property type="evidence" value="ECO:0007669"/>
    <property type="project" value="TreeGrafter"/>
</dbReference>
<keyword evidence="3 7" id="KW-0999">Mitochondrion inner membrane</keyword>
<gene>
    <name evidence="8" type="ORF">CINCED_3A018682</name>
</gene>
<evidence type="ECO:0000256" key="5">
    <source>
        <dbReference type="ARBA" id="ARBA00023128"/>
    </source>
</evidence>
<keyword evidence="6" id="KW-0472">Membrane</keyword>
<keyword evidence="5 7" id="KW-0496">Mitochondrion</keyword>
<comment type="subunit">
    <text evidence="7">Component of the mitochondrial contact site and cristae organizing system (MICOS) complex.</text>
</comment>
<dbReference type="InterPro" id="IPR019133">
    <property type="entry name" value="MIC60"/>
</dbReference>
<keyword evidence="9" id="KW-1185">Reference proteome</keyword>
<comment type="similarity">
    <text evidence="1 7">Belongs to the MICOS complex subunit Mic60 family.</text>
</comment>
<organism evidence="8 9">
    <name type="scientific">Cinara cedri</name>
    <dbReference type="NCBI Taxonomy" id="506608"/>
    <lineage>
        <taxon>Eukaryota</taxon>
        <taxon>Metazoa</taxon>
        <taxon>Ecdysozoa</taxon>
        <taxon>Arthropoda</taxon>
        <taxon>Hexapoda</taxon>
        <taxon>Insecta</taxon>
        <taxon>Pterygota</taxon>
        <taxon>Neoptera</taxon>
        <taxon>Paraneoptera</taxon>
        <taxon>Hemiptera</taxon>
        <taxon>Sternorrhyncha</taxon>
        <taxon>Aphidomorpha</taxon>
        <taxon>Aphidoidea</taxon>
        <taxon>Aphididae</taxon>
        <taxon>Lachninae</taxon>
        <taxon>Cinara</taxon>
    </lineage>
</organism>
<dbReference type="PANTHER" id="PTHR15415">
    <property type="entry name" value="MITOFILIN"/>
    <property type="match status" value="1"/>
</dbReference>
<keyword evidence="2 7" id="KW-0812">Transmembrane</keyword>
<comment type="function">
    <text evidence="7">Component of the MICOS complex, a large protein complex of the mitochondrial inner membrane that plays crucial roles in the maintenance of crista junctions, inner membrane architecture, and formation of contact sites to the outer membrane.</text>
</comment>
<dbReference type="Pfam" id="PF09731">
    <property type="entry name" value="Mitofilin"/>
    <property type="match status" value="1"/>
</dbReference>
<dbReference type="EMBL" id="CABPRJ010002368">
    <property type="protein sequence ID" value="VVC43351.1"/>
    <property type="molecule type" value="Genomic_DNA"/>
</dbReference>